<keyword evidence="5 6" id="KW-0804">Transcription</keyword>
<dbReference type="InterPro" id="IPR007627">
    <property type="entry name" value="RNA_pol_sigma70_r2"/>
</dbReference>
<proteinExistence type="inferred from homology"/>
<dbReference type="AlphaFoldDB" id="A0A212JVJ0"/>
<feature type="domain" description="RNA polymerase sigma-70 region 2" evidence="7">
    <location>
        <begin position="37"/>
        <end position="103"/>
    </location>
</feature>
<keyword evidence="3 6" id="KW-0731">Sigma factor</keyword>
<keyword evidence="2 6" id="KW-0805">Transcription regulation</keyword>
<dbReference type="NCBIfam" id="NF004113">
    <property type="entry name" value="PRK05602.1"/>
    <property type="match status" value="1"/>
</dbReference>
<evidence type="ECO:0000256" key="5">
    <source>
        <dbReference type="ARBA" id="ARBA00023163"/>
    </source>
</evidence>
<dbReference type="InterPro" id="IPR013249">
    <property type="entry name" value="RNA_pol_sigma70_r4_t2"/>
</dbReference>
<dbReference type="InterPro" id="IPR013324">
    <property type="entry name" value="RNA_pol_sigma_r3/r4-like"/>
</dbReference>
<accession>A0A212JVJ0</accession>
<sequence>MDETATATGNARTSEDMTDEALMLRVQGGDKEAFRLLVGRHIDRIVGTARRIVGAAEAEDVAQDVFLKVWTARGQWAPGQAAFRTWLYRVAVNRCIDRVRRARPASIDEVPEIADDAPGPLAECERREDGSRLRAAMEHLSDQQRTAITLYYHESLTAAEVAEIMGLRLNAVESLLKRGRQKLRTVLK</sequence>
<dbReference type="InterPro" id="IPR000838">
    <property type="entry name" value="RNA_pol_sigma70_ECF_CS"/>
</dbReference>
<dbReference type="InterPro" id="IPR014284">
    <property type="entry name" value="RNA_pol_sigma-70_dom"/>
</dbReference>
<name>A0A212JVJ0_9PROT</name>
<dbReference type="PANTHER" id="PTHR43133:SF8">
    <property type="entry name" value="RNA POLYMERASE SIGMA FACTOR HI_1459-RELATED"/>
    <property type="match status" value="1"/>
</dbReference>
<dbReference type="InterPro" id="IPR013325">
    <property type="entry name" value="RNA_pol_sigma_r2"/>
</dbReference>
<dbReference type="Pfam" id="PF08281">
    <property type="entry name" value="Sigma70_r4_2"/>
    <property type="match status" value="1"/>
</dbReference>
<dbReference type="Gene3D" id="1.10.1740.10">
    <property type="match status" value="1"/>
</dbReference>
<dbReference type="SUPFAM" id="SSF88659">
    <property type="entry name" value="Sigma3 and sigma4 domains of RNA polymerase sigma factors"/>
    <property type="match status" value="1"/>
</dbReference>
<dbReference type="GO" id="GO:0003677">
    <property type="term" value="F:DNA binding"/>
    <property type="evidence" value="ECO:0007669"/>
    <property type="project" value="UniProtKB-KW"/>
</dbReference>
<gene>
    <name evidence="9" type="ORF">KL86APRO_11729</name>
</gene>
<evidence type="ECO:0000259" key="7">
    <source>
        <dbReference type="Pfam" id="PF04542"/>
    </source>
</evidence>
<dbReference type="NCBIfam" id="TIGR02937">
    <property type="entry name" value="sigma70-ECF"/>
    <property type="match status" value="1"/>
</dbReference>
<dbReference type="PROSITE" id="PS01063">
    <property type="entry name" value="SIGMA70_ECF"/>
    <property type="match status" value="1"/>
</dbReference>
<reference evidence="9" key="1">
    <citation type="submission" date="2016-04" db="EMBL/GenBank/DDBJ databases">
        <authorList>
            <person name="Evans L.H."/>
            <person name="Alamgir A."/>
            <person name="Owens N."/>
            <person name="Weber N.D."/>
            <person name="Virtaneva K."/>
            <person name="Barbian K."/>
            <person name="Babar A."/>
            <person name="Rosenke K."/>
        </authorList>
    </citation>
    <scope>NUCLEOTIDE SEQUENCE</scope>
    <source>
        <strain evidence="9">86</strain>
    </source>
</reference>
<feature type="domain" description="RNA polymerase sigma factor 70 region 4 type 2" evidence="8">
    <location>
        <begin position="132"/>
        <end position="183"/>
    </location>
</feature>
<dbReference type="GO" id="GO:0006352">
    <property type="term" value="P:DNA-templated transcription initiation"/>
    <property type="evidence" value="ECO:0007669"/>
    <property type="project" value="InterPro"/>
</dbReference>
<evidence type="ECO:0000313" key="9">
    <source>
        <dbReference type="EMBL" id="SBW03480.1"/>
    </source>
</evidence>
<dbReference type="EMBL" id="FLUO01000001">
    <property type="protein sequence ID" value="SBW03480.1"/>
    <property type="molecule type" value="Genomic_DNA"/>
</dbReference>
<protein>
    <recommendedName>
        <fullName evidence="6">RNA polymerase sigma factor</fullName>
    </recommendedName>
</protein>
<comment type="similarity">
    <text evidence="1 6">Belongs to the sigma-70 factor family. ECF subfamily.</text>
</comment>
<dbReference type="SUPFAM" id="SSF88946">
    <property type="entry name" value="Sigma2 domain of RNA polymerase sigma factors"/>
    <property type="match status" value="1"/>
</dbReference>
<organism evidence="9">
    <name type="scientific">uncultured Alphaproteobacteria bacterium</name>
    <dbReference type="NCBI Taxonomy" id="91750"/>
    <lineage>
        <taxon>Bacteria</taxon>
        <taxon>Pseudomonadati</taxon>
        <taxon>Pseudomonadota</taxon>
        <taxon>Alphaproteobacteria</taxon>
        <taxon>environmental samples</taxon>
    </lineage>
</organism>
<evidence type="ECO:0000256" key="1">
    <source>
        <dbReference type="ARBA" id="ARBA00010641"/>
    </source>
</evidence>
<dbReference type="Gene3D" id="1.10.10.10">
    <property type="entry name" value="Winged helix-like DNA-binding domain superfamily/Winged helix DNA-binding domain"/>
    <property type="match status" value="1"/>
</dbReference>
<evidence type="ECO:0000256" key="3">
    <source>
        <dbReference type="ARBA" id="ARBA00023082"/>
    </source>
</evidence>
<evidence type="ECO:0000256" key="6">
    <source>
        <dbReference type="RuleBase" id="RU000716"/>
    </source>
</evidence>
<dbReference type="CDD" id="cd06171">
    <property type="entry name" value="Sigma70_r4"/>
    <property type="match status" value="1"/>
</dbReference>
<evidence type="ECO:0000256" key="2">
    <source>
        <dbReference type="ARBA" id="ARBA00023015"/>
    </source>
</evidence>
<evidence type="ECO:0000259" key="8">
    <source>
        <dbReference type="Pfam" id="PF08281"/>
    </source>
</evidence>
<keyword evidence="4 6" id="KW-0238">DNA-binding</keyword>
<dbReference type="Pfam" id="PF04542">
    <property type="entry name" value="Sigma70_r2"/>
    <property type="match status" value="1"/>
</dbReference>
<dbReference type="GO" id="GO:0016987">
    <property type="term" value="F:sigma factor activity"/>
    <property type="evidence" value="ECO:0007669"/>
    <property type="project" value="UniProtKB-KW"/>
</dbReference>
<dbReference type="InterPro" id="IPR039425">
    <property type="entry name" value="RNA_pol_sigma-70-like"/>
</dbReference>
<evidence type="ECO:0000256" key="4">
    <source>
        <dbReference type="ARBA" id="ARBA00023125"/>
    </source>
</evidence>
<dbReference type="InterPro" id="IPR036388">
    <property type="entry name" value="WH-like_DNA-bd_sf"/>
</dbReference>
<dbReference type="PANTHER" id="PTHR43133">
    <property type="entry name" value="RNA POLYMERASE ECF-TYPE SIGMA FACTO"/>
    <property type="match status" value="1"/>
</dbReference>